<dbReference type="SUPFAM" id="SSF46785">
    <property type="entry name" value="Winged helix' DNA-binding domain"/>
    <property type="match status" value="1"/>
</dbReference>
<dbReference type="InterPro" id="IPR000157">
    <property type="entry name" value="TIR_dom"/>
</dbReference>
<dbReference type="PANTHER" id="PTHR11017">
    <property type="entry name" value="LEUCINE-RICH REPEAT-CONTAINING PROTEIN"/>
    <property type="match status" value="1"/>
</dbReference>
<dbReference type="InterPro" id="IPR044974">
    <property type="entry name" value="Disease_R_plants"/>
</dbReference>
<keyword evidence="1" id="KW-0433">Leucine-rich repeat</keyword>
<dbReference type="Gene3D" id="3.40.50.10140">
    <property type="entry name" value="Toll/interleukin-1 receptor homology (TIR) domain"/>
    <property type="match status" value="1"/>
</dbReference>
<dbReference type="Gene3D" id="3.80.10.10">
    <property type="entry name" value="Ribonuclease Inhibitor"/>
    <property type="match status" value="1"/>
</dbReference>
<evidence type="ECO:0000259" key="4">
    <source>
        <dbReference type="PROSITE" id="PS50104"/>
    </source>
</evidence>
<dbReference type="InterPro" id="IPR035897">
    <property type="entry name" value="Toll_tir_struct_dom_sf"/>
</dbReference>
<dbReference type="PRINTS" id="PR00364">
    <property type="entry name" value="DISEASERSIST"/>
</dbReference>
<evidence type="ECO:0000256" key="2">
    <source>
        <dbReference type="ARBA" id="ARBA00022737"/>
    </source>
</evidence>
<evidence type="ECO:0000256" key="1">
    <source>
        <dbReference type="ARBA" id="ARBA00022614"/>
    </source>
</evidence>
<dbReference type="PROSITE" id="PS50104">
    <property type="entry name" value="TIR"/>
    <property type="match status" value="1"/>
</dbReference>
<dbReference type="InterPro" id="IPR032675">
    <property type="entry name" value="LRR_dom_sf"/>
</dbReference>
<feature type="domain" description="TIR" evidence="4">
    <location>
        <begin position="1"/>
        <end position="136"/>
    </location>
</feature>
<dbReference type="Pfam" id="PF07725">
    <property type="entry name" value="LRR_3"/>
    <property type="match status" value="1"/>
</dbReference>
<evidence type="ECO:0000256" key="3">
    <source>
        <dbReference type="ARBA" id="ARBA00022821"/>
    </source>
</evidence>
<organism evidence="5 6">
    <name type="scientific">Jatropha curcas</name>
    <name type="common">Barbados nut</name>
    <dbReference type="NCBI Taxonomy" id="180498"/>
    <lineage>
        <taxon>Eukaryota</taxon>
        <taxon>Viridiplantae</taxon>
        <taxon>Streptophyta</taxon>
        <taxon>Embryophyta</taxon>
        <taxon>Tracheophyta</taxon>
        <taxon>Spermatophyta</taxon>
        <taxon>Magnoliopsida</taxon>
        <taxon>eudicotyledons</taxon>
        <taxon>Gunneridae</taxon>
        <taxon>Pentapetalae</taxon>
        <taxon>rosids</taxon>
        <taxon>fabids</taxon>
        <taxon>Malpighiales</taxon>
        <taxon>Euphorbiaceae</taxon>
        <taxon>Crotonoideae</taxon>
        <taxon>Jatropheae</taxon>
        <taxon>Jatropha</taxon>
    </lineage>
</organism>
<dbReference type="OrthoDB" id="819151at2759"/>
<dbReference type="InterPro" id="IPR042197">
    <property type="entry name" value="Apaf_helical"/>
</dbReference>
<dbReference type="InterPro" id="IPR027417">
    <property type="entry name" value="P-loop_NTPase"/>
</dbReference>
<dbReference type="SUPFAM" id="SSF52058">
    <property type="entry name" value="L domain-like"/>
    <property type="match status" value="1"/>
</dbReference>
<keyword evidence="3" id="KW-0611">Plant defense</keyword>
<evidence type="ECO:0000313" key="6">
    <source>
        <dbReference type="Proteomes" id="UP000027138"/>
    </source>
</evidence>
<dbReference type="InterPro" id="IPR058192">
    <property type="entry name" value="WHD_ROQ1-like"/>
</dbReference>
<evidence type="ECO:0000313" key="5">
    <source>
        <dbReference type="EMBL" id="KDP42288.1"/>
    </source>
</evidence>
<dbReference type="Pfam" id="PF01582">
    <property type="entry name" value="TIR"/>
    <property type="match status" value="1"/>
</dbReference>
<dbReference type="SUPFAM" id="SSF52200">
    <property type="entry name" value="Toll/Interleukin receptor TIR domain"/>
    <property type="match status" value="1"/>
</dbReference>
<dbReference type="InterPro" id="IPR036390">
    <property type="entry name" value="WH_DNA-bd_sf"/>
</dbReference>
<dbReference type="FunFam" id="1.10.8.430:FF:000002">
    <property type="entry name" value="Disease resistance protein (TIR-NBS-LRR class)"/>
    <property type="match status" value="1"/>
</dbReference>
<keyword evidence="2" id="KW-0677">Repeat</keyword>
<accession>A0A067L508</accession>
<dbReference type="Gene3D" id="1.10.8.430">
    <property type="entry name" value="Helical domain of apoptotic protease-activating factors"/>
    <property type="match status" value="1"/>
</dbReference>
<dbReference type="AlphaFoldDB" id="A0A067L508"/>
<dbReference type="GO" id="GO:0006952">
    <property type="term" value="P:defense response"/>
    <property type="evidence" value="ECO:0007669"/>
    <property type="project" value="UniProtKB-KW"/>
</dbReference>
<dbReference type="Pfam" id="PF23282">
    <property type="entry name" value="WHD_ROQ1"/>
    <property type="match status" value="1"/>
</dbReference>
<reference evidence="5 6" key="1">
    <citation type="journal article" date="2014" name="PLoS ONE">
        <title>Global Analysis of Gene Expression Profiles in Physic Nut (Jatropha curcas L.) Seedlings Exposed to Salt Stress.</title>
        <authorList>
            <person name="Zhang L."/>
            <person name="Zhang C."/>
            <person name="Wu P."/>
            <person name="Chen Y."/>
            <person name="Li M."/>
            <person name="Jiang H."/>
            <person name="Wu G."/>
        </authorList>
    </citation>
    <scope>NUCLEOTIDE SEQUENCE [LARGE SCALE GENOMIC DNA]</scope>
    <source>
        <strain evidence="6">cv. GZQX0401</strain>
        <tissue evidence="5">Young leaves</tissue>
    </source>
</reference>
<keyword evidence="6" id="KW-1185">Reference proteome</keyword>
<gene>
    <name evidence="5" type="ORF">JCGZ_01612</name>
</gene>
<dbReference type="STRING" id="180498.A0A067L508"/>
<protein>
    <recommendedName>
        <fullName evidence="4">TIR domain-containing protein</fullName>
    </recommendedName>
</protein>
<dbReference type="EMBL" id="KK914308">
    <property type="protein sequence ID" value="KDP42288.1"/>
    <property type="molecule type" value="Genomic_DNA"/>
</dbReference>
<proteinExistence type="predicted"/>
<dbReference type="SUPFAM" id="SSF52540">
    <property type="entry name" value="P-loop containing nucleoside triphosphate hydrolases"/>
    <property type="match status" value="1"/>
</dbReference>
<sequence>MGKEIVNEECKQLGGRSRLWNPEDISHVFQTNTGTGKRIDTFKDKNLQKGTEITPALKQTIQESCISIVIFSKNYADSPWCLDELVVINECREKSGQIVLPVEGLTYKEASQLFSLHAFHQNEAKEGYVVLSQQVTSYAQGNPLALKVLGSSLYGKEKEYWESQLLKLKSIPNKRIQDVLKISYDGLDRNEQSIFLDIACFFAGGEKSGIEKIIDSFGFFARCGIRSLDDKSLITISGSKVKMHNLLKQMGKEIVNEECKQLGGRSRLWNPEDISHVFQRNTGTDKIECISFEMLNPGAIKISSKTFTKMPNLRFLGINAKWILPDGLDFLPEQLRYLSWHFYPLKSLPLKFCPNNLVQLRLPYSQLEQLWKGDSKPFKSLKVMDLRNSRSLL</sequence>
<dbReference type="GO" id="GO:0007165">
    <property type="term" value="P:signal transduction"/>
    <property type="evidence" value="ECO:0007669"/>
    <property type="project" value="InterPro"/>
</dbReference>
<dbReference type="SMART" id="SM00255">
    <property type="entry name" value="TIR"/>
    <property type="match status" value="1"/>
</dbReference>
<dbReference type="InterPro" id="IPR011713">
    <property type="entry name" value="Leu-rich_rpt_3"/>
</dbReference>
<name>A0A067L508_JATCU</name>
<dbReference type="PANTHER" id="PTHR11017:SF357">
    <property type="entry name" value="ADP-RIBOSYL CYCLASE_CYCLIC ADP-RIBOSE HYDROLASE"/>
    <property type="match status" value="1"/>
</dbReference>
<dbReference type="Proteomes" id="UP000027138">
    <property type="component" value="Unassembled WGS sequence"/>
</dbReference>